<dbReference type="EMBL" id="JBIRYL010000004">
    <property type="protein sequence ID" value="MFI2231729.1"/>
    <property type="molecule type" value="Genomic_DNA"/>
</dbReference>
<comment type="caution">
    <text evidence="2">The sequence shown here is derived from an EMBL/GenBank/DDBJ whole genome shotgun (WGS) entry which is preliminary data.</text>
</comment>
<feature type="region of interest" description="Disordered" evidence="1">
    <location>
        <begin position="54"/>
        <end position="73"/>
    </location>
</feature>
<keyword evidence="3" id="KW-1185">Reference proteome</keyword>
<reference evidence="2 3" key="1">
    <citation type="submission" date="2024-10" db="EMBL/GenBank/DDBJ databases">
        <title>The Natural Products Discovery Center: Release of the First 8490 Sequenced Strains for Exploring Actinobacteria Biosynthetic Diversity.</title>
        <authorList>
            <person name="Kalkreuter E."/>
            <person name="Kautsar S.A."/>
            <person name="Yang D."/>
            <person name="Bader C.D."/>
            <person name="Teijaro C.N."/>
            <person name="Fluegel L."/>
            <person name="Davis C.M."/>
            <person name="Simpson J.R."/>
            <person name="Lauterbach L."/>
            <person name="Steele A.D."/>
            <person name="Gui C."/>
            <person name="Meng S."/>
            <person name="Li G."/>
            <person name="Viehrig K."/>
            <person name="Ye F."/>
            <person name="Su P."/>
            <person name="Kiefer A.F."/>
            <person name="Nichols A."/>
            <person name="Cepeda A.J."/>
            <person name="Yan W."/>
            <person name="Fan B."/>
            <person name="Jiang Y."/>
            <person name="Adhikari A."/>
            <person name="Zheng C.-J."/>
            <person name="Schuster L."/>
            <person name="Cowan T.M."/>
            <person name="Smanski M.J."/>
            <person name="Chevrette M.G."/>
            <person name="De Carvalho L.P.S."/>
            <person name="Shen B."/>
        </authorList>
    </citation>
    <scope>NUCLEOTIDE SEQUENCE [LARGE SCALE GENOMIC DNA]</scope>
    <source>
        <strain evidence="2 3">NPDC019377</strain>
    </source>
</reference>
<dbReference type="Proteomes" id="UP001611494">
    <property type="component" value="Unassembled WGS sequence"/>
</dbReference>
<dbReference type="RefSeq" id="WP_397063055.1">
    <property type="nucleotide sequence ID" value="NZ_JBIRYL010000004.1"/>
</dbReference>
<evidence type="ECO:0000313" key="2">
    <source>
        <dbReference type="EMBL" id="MFI2231729.1"/>
    </source>
</evidence>
<sequence>MPRALLVEARQSTIPLHVLLRWDDEVNDQQMAQDLFDAFGSAEKALHAKIGWTHRPPAVRGGRGEPVLGRHLR</sequence>
<dbReference type="Gene3D" id="3.40.50.1820">
    <property type="entry name" value="alpha/beta hydrolase"/>
    <property type="match status" value="1"/>
</dbReference>
<proteinExistence type="predicted"/>
<gene>
    <name evidence="2" type="ORF">ACH49Z_17950</name>
</gene>
<dbReference type="InterPro" id="IPR029058">
    <property type="entry name" value="AB_hydrolase_fold"/>
</dbReference>
<name>A0ABW7VYU4_9NOCA</name>
<evidence type="ECO:0000256" key="1">
    <source>
        <dbReference type="SAM" id="MobiDB-lite"/>
    </source>
</evidence>
<organism evidence="2 3">
    <name type="scientific">Nocardia testacea</name>
    <dbReference type="NCBI Taxonomy" id="248551"/>
    <lineage>
        <taxon>Bacteria</taxon>
        <taxon>Bacillati</taxon>
        <taxon>Actinomycetota</taxon>
        <taxon>Actinomycetes</taxon>
        <taxon>Mycobacteriales</taxon>
        <taxon>Nocardiaceae</taxon>
        <taxon>Nocardia</taxon>
    </lineage>
</organism>
<evidence type="ECO:0000313" key="3">
    <source>
        <dbReference type="Proteomes" id="UP001611494"/>
    </source>
</evidence>
<accession>A0ABW7VYU4</accession>
<protein>
    <submittedName>
        <fullName evidence="2">Uncharacterized protein</fullName>
    </submittedName>
</protein>